<gene>
    <name evidence="1" type="ORF">EG346_21415</name>
    <name evidence="2" type="ORF">NCTC13533_02964</name>
</gene>
<organism evidence="2 3">
    <name type="scientific">Chryseobacterium carnipullorum</name>
    <dbReference type="NCBI Taxonomy" id="1124835"/>
    <lineage>
        <taxon>Bacteria</taxon>
        <taxon>Pseudomonadati</taxon>
        <taxon>Bacteroidota</taxon>
        <taxon>Flavobacteriia</taxon>
        <taxon>Flavobacteriales</taxon>
        <taxon>Weeksellaceae</taxon>
        <taxon>Chryseobacterium group</taxon>
        <taxon>Chryseobacterium</taxon>
    </lineage>
</organism>
<accession>A0A3G6M920</accession>
<dbReference type="KEGG" id="ccau:EG346_21415"/>
<evidence type="ECO:0000313" key="2">
    <source>
        <dbReference type="EMBL" id="STD00630.1"/>
    </source>
</evidence>
<reference evidence="2 3" key="1">
    <citation type="submission" date="2018-06" db="EMBL/GenBank/DDBJ databases">
        <authorList>
            <consortium name="Pathogen Informatics"/>
            <person name="Doyle S."/>
        </authorList>
    </citation>
    <scope>NUCLEOTIDE SEQUENCE [LARGE SCALE GENOMIC DNA]</scope>
    <source>
        <strain evidence="2 3">NCTC13533</strain>
    </source>
</reference>
<dbReference type="Proteomes" id="UP000273270">
    <property type="component" value="Chromosome"/>
</dbReference>
<evidence type="ECO:0000313" key="3">
    <source>
        <dbReference type="Proteomes" id="UP000255224"/>
    </source>
</evidence>
<evidence type="ECO:0008006" key="5">
    <source>
        <dbReference type="Google" id="ProtNLM"/>
    </source>
</evidence>
<reference evidence="4" key="3">
    <citation type="submission" date="2018-11" db="EMBL/GenBank/DDBJ databases">
        <title>Proposal to divide the Flavobacteriaceae and reorganize its genera based on Amino Acid Identity values calculated from whole genome sequences.</title>
        <authorList>
            <person name="Nicholson A.C."/>
            <person name="Gulvik C.A."/>
            <person name="Whitney A.M."/>
            <person name="Humrighouse B.W."/>
            <person name="Bell M."/>
            <person name="Holmes B."/>
            <person name="Steigerwalt A.G."/>
            <person name="Villarma A."/>
            <person name="Sheth M."/>
            <person name="Batra D."/>
            <person name="Pryor J."/>
            <person name="Bernardet J.-F."/>
            <person name="Hugo C."/>
            <person name="Kampfer P."/>
            <person name="Newman J."/>
            <person name="McQuiston J.R."/>
        </authorList>
    </citation>
    <scope>NUCLEOTIDE SEQUENCE [LARGE SCALE GENOMIC DNA]</scope>
    <source>
        <strain evidence="4">G0188</strain>
    </source>
</reference>
<dbReference type="AlphaFoldDB" id="A0A376E3M8"/>
<dbReference type="PROSITE" id="PS51257">
    <property type="entry name" value="PROKAR_LIPOPROTEIN"/>
    <property type="match status" value="1"/>
</dbReference>
<dbReference type="OrthoDB" id="1274311at2"/>
<evidence type="ECO:0000313" key="1">
    <source>
        <dbReference type="EMBL" id="AZA50578.1"/>
    </source>
</evidence>
<protein>
    <recommendedName>
        <fullName evidence="5">Lipoprotein</fullName>
    </recommendedName>
</protein>
<dbReference type="RefSeq" id="WP_123881345.1">
    <property type="nucleotide sequence ID" value="NZ_CP033920.1"/>
</dbReference>
<sequence>MKNQLLFLPLLLGIFSCGGHKNDSLKKEDQEALSIEDIPNKDTVYDTIKTQNIDDNTKLIIYLNGELKKSGFSFEPREKHSISYNNCEENSIKIIAGDGIREYFARSNKPEKGTKDFYPDFVIRVYEFNSETEAEINFKKLSGALYSKGKHCNGKAPENLVINGREVYGLSTRAEMFRSYIEKYSKIIRNYH</sequence>
<dbReference type="Proteomes" id="UP000255224">
    <property type="component" value="Unassembled WGS sequence"/>
</dbReference>
<proteinExistence type="predicted"/>
<keyword evidence="4" id="KW-1185">Reference proteome</keyword>
<dbReference type="EMBL" id="CP033920">
    <property type="protein sequence ID" value="AZA50578.1"/>
    <property type="molecule type" value="Genomic_DNA"/>
</dbReference>
<evidence type="ECO:0000313" key="4">
    <source>
        <dbReference type="Proteomes" id="UP000273270"/>
    </source>
</evidence>
<accession>A0A376E3M8</accession>
<dbReference type="EMBL" id="UFVQ01000003">
    <property type="protein sequence ID" value="STD00630.1"/>
    <property type="molecule type" value="Genomic_DNA"/>
</dbReference>
<name>A0A376E3M8_CHRCU</name>
<reference evidence="1" key="2">
    <citation type="submission" date="2018-11" db="EMBL/GenBank/DDBJ databases">
        <title>Proposal to divide the Flavobacteriaceae and reorganize its genera based on Amino Acid Identity values calculated from whole genome sequences.</title>
        <authorList>
            <person name="Nicholson A.C."/>
            <person name="Gulvik C.A."/>
            <person name="Whitney A.M."/>
            <person name="Humrighouse B.W."/>
            <person name="Bell M."/>
            <person name="Holmes B."/>
            <person name="Steigerwalt A."/>
            <person name="Villarma A."/>
            <person name="Sheth M."/>
            <person name="Batra D."/>
            <person name="Pryor J."/>
            <person name="Bernardet J.-F."/>
            <person name="Hugo C."/>
            <person name="Kampfer P."/>
            <person name="Newman J."/>
            <person name="Mcquiston J.R."/>
        </authorList>
    </citation>
    <scope>NUCLEOTIDE SEQUENCE [LARGE SCALE GENOMIC DNA]</scope>
    <source>
        <strain evidence="1">G0188</strain>
    </source>
</reference>